<dbReference type="Proteomes" id="UP000623509">
    <property type="component" value="Unassembled WGS sequence"/>
</dbReference>
<dbReference type="EMBL" id="NMRN01000042">
    <property type="protein sequence ID" value="PAS92277.1"/>
    <property type="molecule type" value="Genomic_DNA"/>
</dbReference>
<evidence type="ECO:0000313" key="5">
    <source>
        <dbReference type="Proteomes" id="UP000216107"/>
    </source>
</evidence>
<dbReference type="Proteomes" id="UP000216107">
    <property type="component" value="Unassembled WGS sequence"/>
</dbReference>
<evidence type="ECO:0000256" key="1">
    <source>
        <dbReference type="SAM" id="MobiDB-lite"/>
    </source>
</evidence>
<evidence type="ECO:0000313" key="4">
    <source>
        <dbReference type="EMBL" id="PAS92277.1"/>
    </source>
</evidence>
<evidence type="ECO:0000256" key="2">
    <source>
        <dbReference type="SAM" id="Phobius"/>
    </source>
</evidence>
<keyword evidence="2" id="KW-1133">Transmembrane helix</keyword>
<feature type="region of interest" description="Disordered" evidence="1">
    <location>
        <begin position="157"/>
        <end position="179"/>
    </location>
</feature>
<sequence>MDEDGEQGDGTMLCAQCNCELRPGAAFCVKCGAAVSISVEQEAPATRLPGFSMAVDVEIAHAAGTSPKRRPRAVVFAGVAALGVFVMVVVWHLISGGDQALEAGPQLAEPDVARAVDEAVPSRPSVPDGDALLHSLPQTGGAEPLLLEEHAASSAASASLPIGPAHSAGSAPAQGAEDEAYLRQIRQQFDRQKSW</sequence>
<name>A0A272EQ91_9RHOO</name>
<dbReference type="AlphaFoldDB" id="A0A272EQ91"/>
<gene>
    <name evidence="3" type="ORF">BGI27_12590</name>
    <name evidence="4" type="ORF">CGU29_12160</name>
</gene>
<reference evidence="3 6" key="1">
    <citation type="submission" date="2016-08" db="EMBL/GenBank/DDBJ databases">
        <title>Candidatus Dactylopiibacterium carminicum genome sequence.</title>
        <authorList>
            <person name="Ramirez-Puebla S.T."/>
            <person name="Ormeno-Orrillo E."/>
            <person name="Vera-Ponce De Leon A."/>
            <person name="Luis L."/>
            <person name="Sanchez-Flores A."/>
            <person name="Monica R."/>
            <person name="Martinez-Romero E."/>
        </authorList>
    </citation>
    <scope>NUCLEOTIDE SEQUENCE [LARGE SCALE GENOMIC DNA]</scope>
    <source>
        <strain evidence="3">END1</strain>
    </source>
</reference>
<proteinExistence type="predicted"/>
<evidence type="ECO:0000313" key="6">
    <source>
        <dbReference type="Proteomes" id="UP000623509"/>
    </source>
</evidence>
<protein>
    <submittedName>
        <fullName evidence="3">Zinc ribbon domain-containing protein</fullName>
    </submittedName>
</protein>
<keyword evidence="2" id="KW-0812">Transmembrane</keyword>
<keyword evidence="6" id="KW-1185">Reference proteome</keyword>
<keyword evidence="2" id="KW-0472">Membrane</keyword>
<organism evidence="4 5">
    <name type="scientific">Candidatus Dactylopiibacterium carminicum</name>
    <dbReference type="NCBI Taxonomy" id="857335"/>
    <lineage>
        <taxon>Bacteria</taxon>
        <taxon>Pseudomonadati</taxon>
        <taxon>Pseudomonadota</taxon>
        <taxon>Betaproteobacteria</taxon>
        <taxon>Rhodocyclales</taxon>
        <taxon>Rhodocyclaceae</taxon>
        <taxon>Candidatus Dactylopiibacterium</taxon>
    </lineage>
</organism>
<reference evidence="4 5" key="2">
    <citation type="submission" date="2017-07" db="EMBL/GenBank/DDBJ databases">
        <title>Candidatus Dactylopiibacterium carminicum, a nitrogen-fixing symbiont of the cochineal insect Dactylopius coccus and Dactylopius opuntiae (Hemiptera: Coccoidea: Dactylopiidae).</title>
        <authorList>
            <person name="Vera A."/>
        </authorList>
    </citation>
    <scope>NUCLEOTIDE SEQUENCE [LARGE SCALE GENOMIC DNA]</scope>
    <source>
        <strain evidence="4 5">NFDCM</strain>
    </source>
</reference>
<feature type="transmembrane region" description="Helical" evidence="2">
    <location>
        <begin position="73"/>
        <end position="94"/>
    </location>
</feature>
<evidence type="ECO:0000313" key="3">
    <source>
        <dbReference type="EMBL" id="KAF7598589.1"/>
    </source>
</evidence>
<feature type="region of interest" description="Disordered" evidence="1">
    <location>
        <begin position="119"/>
        <end position="138"/>
    </location>
</feature>
<accession>A0A272EQ91</accession>
<dbReference type="EMBL" id="MDUX01000044">
    <property type="protein sequence ID" value="KAF7598589.1"/>
    <property type="molecule type" value="Genomic_DNA"/>
</dbReference>
<comment type="caution">
    <text evidence="4">The sequence shown here is derived from an EMBL/GenBank/DDBJ whole genome shotgun (WGS) entry which is preliminary data.</text>
</comment>